<sequence>NSSISNNNSITNINRQNKPSLSVFGRKKPIRNIGYLSDGRKMFDGRVVEPSSVPKLWEQLIVRTFVHKMEEEIPSPADQIVTLQESLPKLTRQNSASTYSLVSQNRLESQCEKCSPKKFLSNIRQIAFLSKSSTKLHNHQHHDSSSSISSQSSSNSDETKKGNSSYLSPSKKIIRRRSRNTSAVSEF</sequence>
<evidence type="ECO:0000313" key="1">
    <source>
        <dbReference type="Proteomes" id="UP000887580"/>
    </source>
</evidence>
<name>A0AC35F4M2_9BILA</name>
<evidence type="ECO:0000313" key="2">
    <source>
        <dbReference type="WBParaSite" id="PS1159_v2.g13568.t1"/>
    </source>
</evidence>
<organism evidence="1 2">
    <name type="scientific">Panagrolaimus sp. PS1159</name>
    <dbReference type="NCBI Taxonomy" id="55785"/>
    <lineage>
        <taxon>Eukaryota</taxon>
        <taxon>Metazoa</taxon>
        <taxon>Ecdysozoa</taxon>
        <taxon>Nematoda</taxon>
        <taxon>Chromadorea</taxon>
        <taxon>Rhabditida</taxon>
        <taxon>Tylenchina</taxon>
        <taxon>Panagrolaimomorpha</taxon>
        <taxon>Panagrolaimoidea</taxon>
        <taxon>Panagrolaimidae</taxon>
        <taxon>Panagrolaimus</taxon>
    </lineage>
</organism>
<proteinExistence type="predicted"/>
<dbReference type="WBParaSite" id="PS1159_v2.g13568.t1">
    <property type="protein sequence ID" value="PS1159_v2.g13568.t1"/>
    <property type="gene ID" value="PS1159_v2.g13568"/>
</dbReference>
<dbReference type="Proteomes" id="UP000887580">
    <property type="component" value="Unplaced"/>
</dbReference>
<reference evidence="2" key="1">
    <citation type="submission" date="2022-11" db="UniProtKB">
        <authorList>
            <consortium name="WormBaseParasite"/>
        </authorList>
    </citation>
    <scope>IDENTIFICATION</scope>
</reference>
<accession>A0AC35F4M2</accession>
<protein>
    <submittedName>
        <fullName evidence="2">Uncharacterized protein</fullName>
    </submittedName>
</protein>